<dbReference type="EMBL" id="VSWD01000007">
    <property type="protein sequence ID" value="KAK3098076.1"/>
    <property type="molecule type" value="Genomic_DNA"/>
</dbReference>
<feature type="compositionally biased region" description="Polar residues" evidence="1">
    <location>
        <begin position="79"/>
        <end position="91"/>
    </location>
</feature>
<evidence type="ECO:0000313" key="2">
    <source>
        <dbReference type="EMBL" id="KAK3098076.1"/>
    </source>
</evidence>
<comment type="caution">
    <text evidence="2">The sequence shown here is derived from an EMBL/GenBank/DDBJ whole genome shotgun (WGS) entry which is preliminary data.</text>
</comment>
<organism evidence="2 3">
    <name type="scientific">Pinctada imbricata</name>
    <name type="common">Atlantic pearl-oyster</name>
    <name type="synonym">Pinctada martensii</name>
    <dbReference type="NCBI Taxonomy" id="66713"/>
    <lineage>
        <taxon>Eukaryota</taxon>
        <taxon>Metazoa</taxon>
        <taxon>Spiralia</taxon>
        <taxon>Lophotrochozoa</taxon>
        <taxon>Mollusca</taxon>
        <taxon>Bivalvia</taxon>
        <taxon>Autobranchia</taxon>
        <taxon>Pteriomorphia</taxon>
        <taxon>Pterioida</taxon>
        <taxon>Pterioidea</taxon>
        <taxon>Pteriidae</taxon>
        <taxon>Pinctada</taxon>
    </lineage>
</organism>
<sequence>MEVMKSSNTQKSAVGMKFLKKDQTPFQKRIASIALKTGEDINDWMQSGQQRKAGNLRTPKYGLRRRPPKFPSPLYQPAASDTPSTLTGSTSRSTYVTLRGSSITPHKSLVSETPYKQVLSDIPDSRRLEIDLTARSMDLTYRSSEKSARTDSDNKTDYLTPTRSYNLPQKSYSSIGGKIKSIRDLHKVSESAPLERTVSRQNLVLKGCSLETELGHFIFLQFKSVREVTTGITGLWQPSVHSDIAFLSFDVGSSYHCEAE</sequence>
<proteinExistence type="predicted"/>
<protein>
    <submittedName>
        <fullName evidence="2">Uncharacterized protein</fullName>
    </submittedName>
</protein>
<feature type="region of interest" description="Disordered" evidence="1">
    <location>
        <begin position="142"/>
        <end position="163"/>
    </location>
</feature>
<gene>
    <name evidence="2" type="ORF">FSP39_015923</name>
</gene>
<feature type="region of interest" description="Disordered" evidence="1">
    <location>
        <begin position="44"/>
        <end position="91"/>
    </location>
</feature>
<name>A0AA88Y569_PINIB</name>
<dbReference type="AlphaFoldDB" id="A0AA88Y569"/>
<evidence type="ECO:0000256" key="1">
    <source>
        <dbReference type="SAM" id="MobiDB-lite"/>
    </source>
</evidence>
<reference evidence="2" key="1">
    <citation type="submission" date="2019-08" db="EMBL/GenBank/DDBJ databases">
        <title>The improved chromosome-level genome for the pearl oyster Pinctada fucata martensii using PacBio sequencing and Hi-C.</title>
        <authorList>
            <person name="Zheng Z."/>
        </authorList>
    </citation>
    <scope>NUCLEOTIDE SEQUENCE</scope>
    <source>
        <strain evidence="2">ZZ-2019</strain>
        <tissue evidence="2">Adductor muscle</tissue>
    </source>
</reference>
<keyword evidence="3" id="KW-1185">Reference proteome</keyword>
<evidence type="ECO:0000313" key="3">
    <source>
        <dbReference type="Proteomes" id="UP001186944"/>
    </source>
</evidence>
<feature type="compositionally biased region" description="Basic and acidic residues" evidence="1">
    <location>
        <begin position="143"/>
        <end position="156"/>
    </location>
</feature>
<dbReference type="Proteomes" id="UP001186944">
    <property type="component" value="Unassembled WGS sequence"/>
</dbReference>
<accession>A0AA88Y569</accession>